<dbReference type="Proteomes" id="UP000515158">
    <property type="component" value="Unplaced"/>
</dbReference>
<gene>
    <name evidence="3" type="primary">LOC117643135</name>
</gene>
<protein>
    <submittedName>
        <fullName evidence="3">Mucin-5AC-like</fullName>
    </submittedName>
</protein>
<evidence type="ECO:0000256" key="1">
    <source>
        <dbReference type="SAM" id="MobiDB-lite"/>
    </source>
</evidence>
<keyword evidence="2" id="KW-1185">Reference proteome</keyword>
<sequence>MSLARISSALPGVGAADEGEGIVINPDVTTPVRTEEAHTRNSSTPHSRTTTTVTTVTTRTPTSTEVVKTTVAVTKDTAPGEDGVATLPLPTVTRCTTKETTITTGKAVVRTVEEHATTTSATAAQLSATSFDVL</sequence>
<dbReference type="InParanoid" id="A0A6P8ZKU7"/>
<evidence type="ECO:0000313" key="2">
    <source>
        <dbReference type="Proteomes" id="UP000515158"/>
    </source>
</evidence>
<proteinExistence type="predicted"/>
<dbReference type="GeneID" id="117643135"/>
<organism evidence="3">
    <name type="scientific">Thrips palmi</name>
    <name type="common">Melon thrips</name>
    <dbReference type="NCBI Taxonomy" id="161013"/>
    <lineage>
        <taxon>Eukaryota</taxon>
        <taxon>Metazoa</taxon>
        <taxon>Ecdysozoa</taxon>
        <taxon>Arthropoda</taxon>
        <taxon>Hexapoda</taxon>
        <taxon>Insecta</taxon>
        <taxon>Pterygota</taxon>
        <taxon>Neoptera</taxon>
        <taxon>Paraneoptera</taxon>
        <taxon>Thysanoptera</taxon>
        <taxon>Terebrantia</taxon>
        <taxon>Thripoidea</taxon>
        <taxon>Thripidae</taxon>
        <taxon>Thrips</taxon>
    </lineage>
</organism>
<name>A0A6P8ZKU7_THRPL</name>
<feature type="compositionally biased region" description="Low complexity" evidence="1">
    <location>
        <begin position="40"/>
        <end position="62"/>
    </location>
</feature>
<evidence type="ECO:0000313" key="3">
    <source>
        <dbReference type="RefSeq" id="XP_034237724.1"/>
    </source>
</evidence>
<accession>A0A6P8ZKU7</accession>
<feature type="region of interest" description="Disordered" evidence="1">
    <location>
        <begin position="35"/>
        <end position="62"/>
    </location>
</feature>
<dbReference type="AlphaFoldDB" id="A0A6P8ZKU7"/>
<dbReference type="KEGG" id="tpal:117643135"/>
<dbReference type="RefSeq" id="XP_034237724.1">
    <property type="nucleotide sequence ID" value="XM_034381833.1"/>
</dbReference>
<reference evidence="3" key="1">
    <citation type="submission" date="2025-08" db="UniProtKB">
        <authorList>
            <consortium name="RefSeq"/>
        </authorList>
    </citation>
    <scope>IDENTIFICATION</scope>
    <source>
        <tissue evidence="3">Total insect</tissue>
    </source>
</reference>